<dbReference type="InterPro" id="IPR002575">
    <property type="entry name" value="Aminoglycoside_PTrfase"/>
</dbReference>
<dbReference type="FunCoup" id="E4X192">
    <property type="interactions" value="8"/>
</dbReference>
<dbReference type="PANTHER" id="PTHR21064:SF1">
    <property type="entry name" value="HYDROXYLYSINE KINASE"/>
    <property type="match status" value="1"/>
</dbReference>
<evidence type="ECO:0000256" key="1">
    <source>
        <dbReference type="ARBA" id="ARBA00004496"/>
    </source>
</evidence>
<organism evidence="11">
    <name type="scientific">Oikopleura dioica</name>
    <name type="common">Tunicate</name>
    <dbReference type="NCBI Taxonomy" id="34765"/>
    <lineage>
        <taxon>Eukaryota</taxon>
        <taxon>Metazoa</taxon>
        <taxon>Chordata</taxon>
        <taxon>Tunicata</taxon>
        <taxon>Appendicularia</taxon>
        <taxon>Copelata</taxon>
        <taxon>Oikopleuridae</taxon>
        <taxon>Oikopleura</taxon>
    </lineage>
</organism>
<evidence type="ECO:0000256" key="4">
    <source>
        <dbReference type="ARBA" id="ARBA00022679"/>
    </source>
</evidence>
<evidence type="ECO:0000256" key="7">
    <source>
        <dbReference type="ARBA" id="ARBA00037368"/>
    </source>
</evidence>
<dbReference type="GO" id="GO:0047992">
    <property type="term" value="F:hydroxylysine kinase activity"/>
    <property type="evidence" value="ECO:0007669"/>
    <property type="project" value="UniProtKB-EC"/>
</dbReference>
<keyword evidence="3" id="KW-0963">Cytoplasm</keyword>
<evidence type="ECO:0000313" key="11">
    <source>
        <dbReference type="EMBL" id="CBY23572.1"/>
    </source>
</evidence>
<evidence type="ECO:0000256" key="5">
    <source>
        <dbReference type="ARBA" id="ARBA00022777"/>
    </source>
</evidence>
<comment type="similarity">
    <text evidence="2">Belongs to the aminoglycoside phosphotransferase family.</text>
</comment>
<dbReference type="InParanoid" id="E4X192"/>
<keyword evidence="12" id="KW-1185">Reference proteome</keyword>
<evidence type="ECO:0000256" key="2">
    <source>
        <dbReference type="ARBA" id="ARBA00006219"/>
    </source>
</evidence>
<dbReference type="Gene3D" id="3.30.200.20">
    <property type="entry name" value="Phosphorylase Kinase, domain 1"/>
    <property type="match status" value="1"/>
</dbReference>
<sequence length="354" mass="39866">MPTKPVLSIENAKTVLVDFYNLRAERIKTLPSYDDLNFLVTSSNSKVVLKIFHEEFSNDEERVSEQAQLQQFWFESGISVPKIIKTTDGLLQKKLKTKMASGKDGECFVRLLEFMEGEILQKLPIVEGFFIEIGKAIAKCHVLMEAKESAERFPFTSNLEHIWSIERVVNPEWEERIATLESDQTTESVKNAITDFRAVLKNKSKLPAAVVHGDLNSLNIIGQESLPGTVVLKGIIDFGDVCGSALVFDLSIAVLYHMVAVFTKTSSLESVYEPIRWLLSGYFKCRKLTEDEKNAVYFAVKARAAQSVLGAYHTLSTEPENREYLLSEAGPAEQLLNEMQGLTSEEFLQKIMPK</sequence>
<dbReference type="EMBL" id="FN653021">
    <property type="protein sequence ID" value="CBY23572.1"/>
    <property type="molecule type" value="Genomic_DNA"/>
</dbReference>
<keyword evidence="5" id="KW-0418">Kinase</keyword>
<accession>E4X192</accession>
<evidence type="ECO:0000256" key="8">
    <source>
        <dbReference type="ARBA" id="ARBA00038873"/>
    </source>
</evidence>
<proteinExistence type="inferred from homology"/>
<evidence type="ECO:0000256" key="9">
    <source>
        <dbReference type="ARBA" id="ARBA00040505"/>
    </source>
</evidence>
<dbReference type="SUPFAM" id="SSF56112">
    <property type="entry name" value="Protein kinase-like (PK-like)"/>
    <property type="match status" value="1"/>
</dbReference>
<reference evidence="11" key="1">
    <citation type="journal article" date="2010" name="Science">
        <title>Plasticity of animal genome architecture unmasked by rapid evolution of a pelagic tunicate.</title>
        <authorList>
            <person name="Denoeud F."/>
            <person name="Henriet S."/>
            <person name="Mungpakdee S."/>
            <person name="Aury J.M."/>
            <person name="Da Silva C."/>
            <person name="Brinkmann H."/>
            <person name="Mikhaleva J."/>
            <person name="Olsen L.C."/>
            <person name="Jubin C."/>
            <person name="Canestro C."/>
            <person name="Bouquet J.M."/>
            <person name="Danks G."/>
            <person name="Poulain J."/>
            <person name="Campsteijn C."/>
            <person name="Adamski M."/>
            <person name="Cross I."/>
            <person name="Yadetie F."/>
            <person name="Muffato M."/>
            <person name="Louis A."/>
            <person name="Butcher S."/>
            <person name="Tsagkogeorga G."/>
            <person name="Konrad A."/>
            <person name="Singh S."/>
            <person name="Jensen M.F."/>
            <person name="Cong E.H."/>
            <person name="Eikeseth-Otteraa H."/>
            <person name="Noel B."/>
            <person name="Anthouard V."/>
            <person name="Porcel B.M."/>
            <person name="Kachouri-Lafond R."/>
            <person name="Nishino A."/>
            <person name="Ugolini M."/>
            <person name="Chourrout P."/>
            <person name="Nishida H."/>
            <person name="Aasland R."/>
            <person name="Huzurbazar S."/>
            <person name="Westhof E."/>
            <person name="Delsuc F."/>
            <person name="Lehrach H."/>
            <person name="Reinhardt R."/>
            <person name="Weissenbach J."/>
            <person name="Roy S.W."/>
            <person name="Artiguenave F."/>
            <person name="Postlethwait J.H."/>
            <person name="Manak J.R."/>
            <person name="Thompson E.M."/>
            <person name="Jaillon O."/>
            <person name="Du Pasquier L."/>
            <person name="Boudinot P."/>
            <person name="Liberles D.A."/>
            <person name="Volff J.N."/>
            <person name="Philippe H."/>
            <person name="Lenhard B."/>
            <person name="Roest Crollius H."/>
            <person name="Wincker P."/>
            <person name="Chourrout D."/>
        </authorList>
    </citation>
    <scope>NUCLEOTIDE SEQUENCE [LARGE SCALE GENOMIC DNA]</scope>
</reference>
<evidence type="ECO:0000256" key="6">
    <source>
        <dbReference type="ARBA" id="ARBA00036820"/>
    </source>
</evidence>
<name>E4X192_OIKDI</name>
<dbReference type="EC" id="2.7.1.81" evidence="8"/>
<evidence type="ECO:0000256" key="3">
    <source>
        <dbReference type="ARBA" id="ARBA00022490"/>
    </source>
</evidence>
<dbReference type="PANTHER" id="PTHR21064">
    <property type="entry name" value="AMINOGLYCOSIDE PHOSPHOTRANSFERASE DOMAIN-CONTAINING PROTEIN-RELATED"/>
    <property type="match status" value="1"/>
</dbReference>
<keyword evidence="4" id="KW-0808">Transferase</keyword>
<gene>
    <name evidence="11" type="ORF">GSOID_T00016023001</name>
</gene>
<dbReference type="AlphaFoldDB" id="E4X192"/>
<dbReference type="InterPro" id="IPR011009">
    <property type="entry name" value="Kinase-like_dom_sf"/>
</dbReference>
<comment type="catalytic activity">
    <reaction evidence="6">
        <text>(5R)-5-hydroxy-L-lysine + GTP = (5R)-5-phosphooxy-L-lysine + GDP + H(+)</text>
        <dbReference type="Rhea" id="RHEA:19049"/>
        <dbReference type="ChEBI" id="CHEBI:15378"/>
        <dbReference type="ChEBI" id="CHEBI:37565"/>
        <dbReference type="ChEBI" id="CHEBI:57882"/>
        <dbReference type="ChEBI" id="CHEBI:58189"/>
        <dbReference type="ChEBI" id="CHEBI:58357"/>
        <dbReference type="EC" id="2.7.1.81"/>
    </reaction>
</comment>
<dbReference type="GO" id="GO:0005737">
    <property type="term" value="C:cytoplasm"/>
    <property type="evidence" value="ECO:0007669"/>
    <property type="project" value="UniProtKB-SubCell"/>
</dbReference>
<dbReference type="OrthoDB" id="9973935at2759"/>
<evidence type="ECO:0000313" key="12">
    <source>
        <dbReference type="Proteomes" id="UP000001307"/>
    </source>
</evidence>
<protein>
    <recommendedName>
        <fullName evidence="9">Hydroxylysine kinase</fullName>
        <ecNumber evidence="8">2.7.1.81</ecNumber>
    </recommendedName>
</protein>
<dbReference type="Pfam" id="PF01636">
    <property type="entry name" value="APH"/>
    <property type="match status" value="1"/>
</dbReference>
<evidence type="ECO:0000259" key="10">
    <source>
        <dbReference type="Pfam" id="PF01636"/>
    </source>
</evidence>
<dbReference type="InterPro" id="IPR050249">
    <property type="entry name" value="Pseudomonas-type_ThrB"/>
</dbReference>
<dbReference type="Proteomes" id="UP000001307">
    <property type="component" value="Unassembled WGS sequence"/>
</dbReference>
<dbReference type="Gene3D" id="3.90.1200.10">
    <property type="match status" value="1"/>
</dbReference>
<comment type="subcellular location">
    <subcellularLocation>
        <location evidence="1">Cytoplasm</location>
    </subcellularLocation>
</comment>
<comment type="function">
    <text evidence="7">Catalyzes the GTP-dependent phosphorylation of 5-hydroxy-L-lysine.</text>
</comment>
<feature type="domain" description="Aminoglycoside phosphotransferase" evidence="10">
    <location>
        <begin position="28"/>
        <end position="255"/>
    </location>
</feature>